<accession>K0S3I3</accession>
<evidence type="ECO:0000313" key="2">
    <source>
        <dbReference type="EMBL" id="EJK53462.1"/>
    </source>
</evidence>
<feature type="compositionally biased region" description="Basic and acidic residues" evidence="1">
    <location>
        <begin position="28"/>
        <end position="46"/>
    </location>
</feature>
<sequence length="46" mass="5201">TDGIAPNNEAKRYPTPSRPEPGSQLRLTNDRQRPVPALHAERYQMA</sequence>
<dbReference type="Proteomes" id="UP000266841">
    <property type="component" value="Unassembled WGS sequence"/>
</dbReference>
<comment type="caution">
    <text evidence="2">The sequence shown here is derived from an EMBL/GenBank/DDBJ whole genome shotgun (WGS) entry which is preliminary data.</text>
</comment>
<dbReference type="AlphaFoldDB" id="K0S3I3"/>
<protein>
    <submittedName>
        <fullName evidence="2">Uncharacterized protein</fullName>
    </submittedName>
</protein>
<organism evidence="2 3">
    <name type="scientific">Thalassiosira oceanica</name>
    <name type="common">Marine diatom</name>
    <dbReference type="NCBI Taxonomy" id="159749"/>
    <lineage>
        <taxon>Eukaryota</taxon>
        <taxon>Sar</taxon>
        <taxon>Stramenopiles</taxon>
        <taxon>Ochrophyta</taxon>
        <taxon>Bacillariophyta</taxon>
        <taxon>Coscinodiscophyceae</taxon>
        <taxon>Thalassiosirophycidae</taxon>
        <taxon>Thalassiosirales</taxon>
        <taxon>Thalassiosiraceae</taxon>
        <taxon>Thalassiosira</taxon>
    </lineage>
</organism>
<name>K0S3I3_THAOC</name>
<reference evidence="2 3" key="1">
    <citation type="journal article" date="2012" name="Genome Biol.">
        <title>Genome and low-iron response of an oceanic diatom adapted to chronic iron limitation.</title>
        <authorList>
            <person name="Lommer M."/>
            <person name="Specht M."/>
            <person name="Roy A.S."/>
            <person name="Kraemer L."/>
            <person name="Andreson R."/>
            <person name="Gutowska M.A."/>
            <person name="Wolf J."/>
            <person name="Bergner S.V."/>
            <person name="Schilhabel M.B."/>
            <person name="Klostermeier U.C."/>
            <person name="Beiko R.G."/>
            <person name="Rosenstiel P."/>
            <person name="Hippler M."/>
            <person name="Laroche J."/>
        </authorList>
    </citation>
    <scope>NUCLEOTIDE SEQUENCE [LARGE SCALE GENOMIC DNA]</scope>
    <source>
        <strain evidence="2 3">CCMP1005</strain>
    </source>
</reference>
<keyword evidence="3" id="KW-1185">Reference proteome</keyword>
<evidence type="ECO:0000313" key="3">
    <source>
        <dbReference type="Proteomes" id="UP000266841"/>
    </source>
</evidence>
<proteinExistence type="predicted"/>
<gene>
    <name evidence="2" type="ORF">THAOC_27106</name>
</gene>
<feature type="non-terminal residue" evidence="2">
    <location>
        <position position="1"/>
    </location>
</feature>
<feature type="region of interest" description="Disordered" evidence="1">
    <location>
        <begin position="1"/>
        <end position="46"/>
    </location>
</feature>
<dbReference type="EMBL" id="AGNL01037733">
    <property type="protein sequence ID" value="EJK53462.1"/>
    <property type="molecule type" value="Genomic_DNA"/>
</dbReference>
<evidence type="ECO:0000256" key="1">
    <source>
        <dbReference type="SAM" id="MobiDB-lite"/>
    </source>
</evidence>